<keyword evidence="2" id="KW-1003">Cell membrane</keyword>
<evidence type="ECO:0000256" key="6">
    <source>
        <dbReference type="SAM" id="Phobius"/>
    </source>
</evidence>
<dbReference type="SUPFAM" id="SSF82866">
    <property type="entry name" value="Multidrug efflux transporter AcrB transmembrane domain"/>
    <property type="match status" value="2"/>
</dbReference>
<keyword evidence="9" id="KW-1185">Reference proteome</keyword>
<evidence type="ECO:0000256" key="1">
    <source>
        <dbReference type="ARBA" id="ARBA00004651"/>
    </source>
</evidence>
<evidence type="ECO:0000313" key="9">
    <source>
        <dbReference type="Proteomes" id="UP001589896"/>
    </source>
</evidence>
<dbReference type="PANTHER" id="PTHR33406:SF11">
    <property type="entry name" value="MEMBRANE PROTEIN SCO6666-RELATED"/>
    <property type="match status" value="1"/>
</dbReference>
<feature type="transmembrane region" description="Helical" evidence="6">
    <location>
        <begin position="322"/>
        <end position="350"/>
    </location>
</feature>
<evidence type="ECO:0000256" key="4">
    <source>
        <dbReference type="ARBA" id="ARBA00022989"/>
    </source>
</evidence>
<evidence type="ECO:0000256" key="5">
    <source>
        <dbReference type="ARBA" id="ARBA00023136"/>
    </source>
</evidence>
<dbReference type="RefSeq" id="WP_386673013.1">
    <property type="nucleotide sequence ID" value="NZ_JBHLTG010000006.1"/>
</dbReference>
<feature type="domain" description="Membrane transport protein MMPL" evidence="7">
    <location>
        <begin position="116"/>
        <end position="396"/>
    </location>
</feature>
<organism evidence="8 9">
    <name type="scientific">Lysobacter korlensis</name>
    <dbReference type="NCBI Taxonomy" id="553636"/>
    <lineage>
        <taxon>Bacteria</taxon>
        <taxon>Pseudomonadati</taxon>
        <taxon>Pseudomonadota</taxon>
        <taxon>Gammaproteobacteria</taxon>
        <taxon>Lysobacterales</taxon>
        <taxon>Lysobacteraceae</taxon>
        <taxon>Lysobacter</taxon>
    </lineage>
</organism>
<evidence type="ECO:0000256" key="2">
    <source>
        <dbReference type="ARBA" id="ARBA00022475"/>
    </source>
</evidence>
<dbReference type="InterPro" id="IPR004869">
    <property type="entry name" value="MMPL_dom"/>
</dbReference>
<feature type="transmembrane region" description="Helical" evidence="6">
    <location>
        <begin position="530"/>
        <end position="551"/>
    </location>
</feature>
<dbReference type="Proteomes" id="UP001589896">
    <property type="component" value="Unassembled WGS sequence"/>
</dbReference>
<evidence type="ECO:0000256" key="3">
    <source>
        <dbReference type="ARBA" id="ARBA00022692"/>
    </source>
</evidence>
<accession>A0ABV6RV69</accession>
<feature type="transmembrane region" description="Helical" evidence="6">
    <location>
        <begin position="190"/>
        <end position="209"/>
    </location>
</feature>
<keyword evidence="3 6" id="KW-0812">Transmembrane</keyword>
<feature type="transmembrane region" description="Helical" evidence="6">
    <location>
        <begin position="563"/>
        <end position="581"/>
    </location>
</feature>
<feature type="transmembrane region" description="Helical" evidence="6">
    <location>
        <begin position="680"/>
        <end position="701"/>
    </location>
</feature>
<keyword evidence="5 6" id="KW-0472">Membrane</keyword>
<dbReference type="Pfam" id="PF03176">
    <property type="entry name" value="MMPL"/>
    <property type="match status" value="2"/>
</dbReference>
<sequence>MLERLGRAAARHPLRTIAAWLLVCGFCGALVFGAFGTDIFARLTSDAFSISGEATEADELLDDSAGDTVTLLVHGVDPASTELSGLIEGIAEELEPLAVEVANPLAVQLPPGVAAPPELAALSADDGRGMLLVASSADDADLERATEILQDGARDIRDELGVTAEVGSRQLLVDSLTEISESDLARGEAVALPIALAVMLLVFGGFLAAGLPLAAAMASMLGGLGALYGFSYLMDISTNVLNVVTVVGLGLSIDYGLLIVSRFREEYRAALETVPAEERRRQTRIDAIGRTAATAGRTVLFSGVTFGVAALGLVVLEPGIIRAIAVGAASVTMLGVALALTLVPAVLALIGDRLIRPGLLTRLPGLGRVLGRLGDVAPEEGLFSRLARRVQRRPAVVTMLCAALLVLLGSALPNLRLANTSADAIPPSSTQHTFLTELREEFPSAAQPRVALVSDGTESQAREWAAEVEGLDPVRSVADPVERNGLWVSDVGVEDKRGGDAVRQIREDRPEMRNWVTGVDAHTADFADSLLAGSGWVALIVILGTVVLLFLMTGSIIIPLKALVVSALSLGASIGVLVWGFEQGNLGWLLGFDPADVAGVDVLVITLVLVFGFGLAMDYEMFILSRIKEQADAGVPSREAIATGLQRSGRIITSAALIIVVVFAGFATGELMIIKQLGTALAVAVFLDATLVRCLLVPAVMTWQERVMWWAPAPLRRLHARFGISD</sequence>
<feature type="transmembrane region" description="Helical" evidence="6">
    <location>
        <begin position="651"/>
        <end position="674"/>
    </location>
</feature>
<feature type="transmembrane region" description="Helical" evidence="6">
    <location>
        <begin position="240"/>
        <end position="260"/>
    </location>
</feature>
<keyword evidence="4 6" id="KW-1133">Transmembrane helix</keyword>
<reference evidence="8 9" key="1">
    <citation type="submission" date="2024-09" db="EMBL/GenBank/DDBJ databases">
        <authorList>
            <person name="Sun Q."/>
            <person name="Mori K."/>
        </authorList>
    </citation>
    <scope>NUCLEOTIDE SEQUENCE [LARGE SCALE GENOMIC DNA]</scope>
    <source>
        <strain evidence="8 9">KCTC 23076</strain>
    </source>
</reference>
<dbReference type="Gene3D" id="1.20.1640.10">
    <property type="entry name" value="Multidrug efflux transporter AcrB transmembrane domain"/>
    <property type="match status" value="2"/>
</dbReference>
<feature type="transmembrane region" description="Helical" evidence="6">
    <location>
        <begin position="395"/>
        <end position="412"/>
    </location>
</feature>
<feature type="transmembrane region" description="Helical" evidence="6">
    <location>
        <begin position="597"/>
        <end position="617"/>
    </location>
</feature>
<dbReference type="EMBL" id="JBHLTG010000006">
    <property type="protein sequence ID" value="MFC0680885.1"/>
    <property type="molecule type" value="Genomic_DNA"/>
</dbReference>
<name>A0ABV6RV69_9GAMM</name>
<protein>
    <submittedName>
        <fullName evidence="8">MMPL family transporter</fullName>
    </submittedName>
</protein>
<comment type="subcellular location">
    <subcellularLocation>
        <location evidence="1">Cell membrane</location>
        <topology evidence="1">Multi-pass membrane protein</topology>
    </subcellularLocation>
</comment>
<evidence type="ECO:0000313" key="8">
    <source>
        <dbReference type="EMBL" id="MFC0680885.1"/>
    </source>
</evidence>
<feature type="transmembrane region" description="Helical" evidence="6">
    <location>
        <begin position="298"/>
        <end position="316"/>
    </location>
</feature>
<proteinExistence type="predicted"/>
<feature type="domain" description="Membrane transport protein MMPL" evidence="7">
    <location>
        <begin position="501"/>
        <end position="716"/>
    </location>
</feature>
<dbReference type="InterPro" id="IPR050545">
    <property type="entry name" value="Mycobact_MmpL"/>
</dbReference>
<dbReference type="PANTHER" id="PTHR33406">
    <property type="entry name" value="MEMBRANE PROTEIN MJ1562-RELATED"/>
    <property type="match status" value="1"/>
</dbReference>
<gene>
    <name evidence="8" type="ORF">ACFFGH_23895</name>
</gene>
<comment type="caution">
    <text evidence="8">The sequence shown here is derived from an EMBL/GenBank/DDBJ whole genome shotgun (WGS) entry which is preliminary data.</text>
</comment>
<evidence type="ECO:0000259" key="7">
    <source>
        <dbReference type="Pfam" id="PF03176"/>
    </source>
</evidence>